<sequence length="280" mass="29998">MSIDGKTELYGIIGNPVRHSLSPAMHNAGFATMGMNWVYVPMEVTDIEQGITGLRALGFRGVSITVPHKETVIPFLDEIDPVAEKIGAVNTLVFQKGRDGRVILRGLNTDWLGANTALAERVNLQQSRVLIIGAGGSAKAVGFGLVQAGAEVIISNRTAETGKALADWLGCSFIPLEEVADVSADVLINTTSVGMEPDNEGIVVPPSLLSGFSVVMDIVYAPLETRLLREAKAAGCQTIDGLSMLLYQGAAQFKIWTGGRPPQLIMRSALEEELRRRTIV</sequence>
<dbReference type="SUPFAM" id="SSF51735">
    <property type="entry name" value="NAD(P)-binding Rossmann-fold domains"/>
    <property type="match status" value="1"/>
</dbReference>
<evidence type="ECO:0000313" key="12">
    <source>
        <dbReference type="EMBL" id="RWX51780.1"/>
    </source>
</evidence>
<dbReference type="EMBL" id="MTKS01000082">
    <property type="protein sequence ID" value="RWX51780.1"/>
    <property type="molecule type" value="Genomic_DNA"/>
</dbReference>
<feature type="binding site" evidence="8">
    <location>
        <position position="65"/>
    </location>
    <ligand>
        <name>shikimate</name>
        <dbReference type="ChEBI" id="CHEBI:36208"/>
    </ligand>
</feature>
<comment type="pathway">
    <text evidence="1 8">Metabolic intermediate biosynthesis; chorismate biosynthesis; chorismate from D-erythrose 4-phosphate and phosphoenolpyruvate: step 4/7.</text>
</comment>
<dbReference type="Gene3D" id="3.40.50.720">
    <property type="entry name" value="NAD(P)-binding Rossmann-like Domain"/>
    <property type="match status" value="1"/>
</dbReference>
<dbReference type="HAMAP" id="MF_00222">
    <property type="entry name" value="Shikimate_DH_AroE"/>
    <property type="match status" value="1"/>
</dbReference>
<reference evidence="12 13" key="1">
    <citation type="submission" date="2017-01" db="EMBL/GenBank/DDBJ databases">
        <title>The cable genome- insights into the physiology and evolution of filamentous bacteria capable of sulfide oxidation via long distance electron transfer.</title>
        <authorList>
            <person name="Schreiber L."/>
            <person name="Bjerg J.T."/>
            <person name="Boggild A."/>
            <person name="Van De Vossenberg J."/>
            <person name="Meysman F."/>
            <person name="Nielsen L.P."/>
            <person name="Schramm A."/>
            <person name="Kjeldsen K.U."/>
        </authorList>
    </citation>
    <scope>NUCLEOTIDE SEQUENCE [LARGE SCALE GENOMIC DNA]</scope>
    <source>
        <strain evidence="12">A5</strain>
    </source>
</reference>
<dbReference type="GO" id="GO:0004764">
    <property type="term" value="F:shikimate 3-dehydrogenase (NADP+) activity"/>
    <property type="evidence" value="ECO:0007669"/>
    <property type="project" value="UniProtKB-UniRule"/>
</dbReference>
<feature type="binding site" evidence="8">
    <location>
        <position position="218"/>
    </location>
    <ligand>
        <name>NADP(+)</name>
        <dbReference type="ChEBI" id="CHEBI:58349"/>
    </ligand>
</feature>
<keyword evidence="5 8" id="KW-0560">Oxidoreductase</keyword>
<feature type="binding site" evidence="8">
    <location>
        <position position="90"/>
    </location>
    <ligand>
        <name>shikimate</name>
        <dbReference type="ChEBI" id="CHEBI:36208"/>
    </ligand>
</feature>
<evidence type="ECO:0000259" key="11">
    <source>
        <dbReference type="Pfam" id="PF18317"/>
    </source>
</evidence>
<feature type="binding site" evidence="8">
    <location>
        <position position="220"/>
    </location>
    <ligand>
        <name>shikimate</name>
        <dbReference type="ChEBI" id="CHEBI:36208"/>
    </ligand>
</feature>
<feature type="domain" description="Quinate/shikimate 5-dehydrogenase/glutamyl-tRNA reductase" evidence="9">
    <location>
        <begin position="123"/>
        <end position="192"/>
    </location>
</feature>
<comment type="catalytic activity">
    <reaction evidence="7 8">
        <text>shikimate + NADP(+) = 3-dehydroshikimate + NADPH + H(+)</text>
        <dbReference type="Rhea" id="RHEA:17737"/>
        <dbReference type="ChEBI" id="CHEBI:15378"/>
        <dbReference type="ChEBI" id="CHEBI:16630"/>
        <dbReference type="ChEBI" id="CHEBI:36208"/>
        <dbReference type="ChEBI" id="CHEBI:57783"/>
        <dbReference type="ChEBI" id="CHEBI:58349"/>
        <dbReference type="EC" id="1.1.1.25"/>
    </reaction>
</comment>
<feature type="binding site" evidence="8">
    <location>
        <position position="241"/>
    </location>
    <ligand>
        <name>NADP(+)</name>
        <dbReference type="ChEBI" id="CHEBI:58349"/>
    </ligand>
</feature>
<comment type="caution">
    <text evidence="12">The sequence shown here is derived from an EMBL/GenBank/DDBJ whole genome shotgun (WGS) entry which is preliminary data.</text>
</comment>
<feature type="binding site" evidence="8">
    <location>
        <begin position="20"/>
        <end position="22"/>
    </location>
    <ligand>
        <name>shikimate</name>
        <dbReference type="ChEBI" id="CHEBI:36208"/>
    </ligand>
</feature>
<comment type="function">
    <text evidence="8">Involved in the biosynthesis of the chorismate, which leads to the biosynthesis of aromatic amino acids. Catalyzes the reversible NADPH linked reduction of 3-dehydroshikimate (DHSA) to yield shikimate (SA).</text>
</comment>
<proteinExistence type="inferred from homology"/>
<comment type="subunit">
    <text evidence="8">Homodimer.</text>
</comment>
<keyword evidence="6 8" id="KW-0057">Aromatic amino acid biosynthesis</keyword>
<dbReference type="EC" id="1.1.1.25" evidence="2 8"/>
<dbReference type="Pfam" id="PF18317">
    <property type="entry name" value="SDH_C"/>
    <property type="match status" value="1"/>
</dbReference>
<dbReference type="InterPro" id="IPR022893">
    <property type="entry name" value="Shikimate_DH_fam"/>
</dbReference>
<dbReference type="GO" id="GO:0009073">
    <property type="term" value="P:aromatic amino acid family biosynthetic process"/>
    <property type="evidence" value="ECO:0007669"/>
    <property type="project" value="UniProtKB-KW"/>
</dbReference>
<dbReference type="GO" id="GO:0050661">
    <property type="term" value="F:NADP binding"/>
    <property type="evidence" value="ECO:0007669"/>
    <property type="project" value="InterPro"/>
</dbReference>
<comment type="similarity">
    <text evidence="8">Belongs to the shikimate dehydrogenase family.</text>
</comment>
<dbReference type="InterPro" id="IPR046346">
    <property type="entry name" value="Aminoacid_DH-like_N_sf"/>
</dbReference>
<dbReference type="PANTHER" id="PTHR21089:SF1">
    <property type="entry name" value="BIFUNCTIONAL 3-DEHYDROQUINATE DEHYDRATASE_SHIKIMATE DEHYDROGENASE, CHLOROPLASTIC"/>
    <property type="match status" value="1"/>
</dbReference>
<dbReference type="Pfam" id="PF08501">
    <property type="entry name" value="Shikimate_dh_N"/>
    <property type="match status" value="1"/>
</dbReference>
<evidence type="ECO:0000313" key="13">
    <source>
        <dbReference type="Proteomes" id="UP000288892"/>
    </source>
</evidence>
<keyword evidence="13" id="KW-1185">Reference proteome</keyword>
<organism evidence="12 13">
    <name type="scientific">Candidatus Electrothrix marina</name>
    <dbReference type="NCBI Taxonomy" id="1859130"/>
    <lineage>
        <taxon>Bacteria</taxon>
        <taxon>Pseudomonadati</taxon>
        <taxon>Thermodesulfobacteriota</taxon>
        <taxon>Desulfobulbia</taxon>
        <taxon>Desulfobulbales</taxon>
        <taxon>Desulfobulbaceae</taxon>
        <taxon>Candidatus Electrothrix</taxon>
    </lineage>
</organism>
<keyword evidence="3 8" id="KW-0028">Amino-acid biosynthesis</keyword>
<gene>
    <name evidence="8" type="primary">aroE</name>
    <name evidence="12" type="ORF">VU01_10825</name>
</gene>
<evidence type="ECO:0000256" key="7">
    <source>
        <dbReference type="ARBA" id="ARBA00049442"/>
    </source>
</evidence>
<dbReference type="SUPFAM" id="SSF53223">
    <property type="entry name" value="Aminoacid dehydrogenase-like, N-terminal domain"/>
    <property type="match status" value="1"/>
</dbReference>
<name>A0A444JF95_9BACT</name>
<dbReference type="InterPro" id="IPR013708">
    <property type="entry name" value="Shikimate_DH-bd_N"/>
</dbReference>
<dbReference type="AlphaFoldDB" id="A0A444JF95"/>
<evidence type="ECO:0000256" key="2">
    <source>
        <dbReference type="ARBA" id="ARBA00012962"/>
    </source>
</evidence>
<feature type="domain" description="SDH C-terminal" evidence="11">
    <location>
        <begin position="241"/>
        <end position="271"/>
    </location>
</feature>
<keyword evidence="4 8" id="KW-0521">NADP</keyword>
<dbReference type="InterPro" id="IPR006151">
    <property type="entry name" value="Shikm_DH/Glu-tRNA_Rdtase"/>
</dbReference>
<comment type="caution">
    <text evidence="8">Lacks conserved residue(s) required for the propagation of feature annotation.</text>
</comment>
<protein>
    <recommendedName>
        <fullName evidence="2 8">Shikimate dehydrogenase (NADP(+))</fullName>
        <shortName evidence="8">SDH</shortName>
        <ecNumber evidence="2 8">1.1.1.25</ecNumber>
    </recommendedName>
</protein>
<dbReference type="Gene3D" id="3.40.50.10860">
    <property type="entry name" value="Leucine Dehydrogenase, chain A, domain 1"/>
    <property type="match status" value="1"/>
</dbReference>
<dbReference type="InterPro" id="IPR011342">
    <property type="entry name" value="Shikimate_DH"/>
</dbReference>
<dbReference type="Pfam" id="PF01488">
    <property type="entry name" value="Shikimate_DH"/>
    <property type="match status" value="1"/>
</dbReference>
<dbReference type="GO" id="GO:0009423">
    <property type="term" value="P:chorismate biosynthetic process"/>
    <property type="evidence" value="ECO:0007669"/>
    <property type="project" value="UniProtKB-UniRule"/>
</dbReference>
<feature type="binding site" evidence="8">
    <location>
        <position position="110"/>
    </location>
    <ligand>
        <name>shikimate</name>
        <dbReference type="ChEBI" id="CHEBI:36208"/>
    </ligand>
</feature>
<dbReference type="PANTHER" id="PTHR21089">
    <property type="entry name" value="SHIKIMATE DEHYDROGENASE"/>
    <property type="match status" value="1"/>
</dbReference>
<evidence type="ECO:0000259" key="10">
    <source>
        <dbReference type="Pfam" id="PF08501"/>
    </source>
</evidence>
<evidence type="ECO:0000256" key="8">
    <source>
        <dbReference type="HAMAP-Rule" id="MF_00222"/>
    </source>
</evidence>
<evidence type="ECO:0000256" key="3">
    <source>
        <dbReference type="ARBA" id="ARBA00022605"/>
    </source>
</evidence>
<dbReference type="CDD" id="cd01065">
    <property type="entry name" value="NAD_bind_Shikimate_DH"/>
    <property type="match status" value="1"/>
</dbReference>
<dbReference type="NCBIfam" id="TIGR00507">
    <property type="entry name" value="aroE"/>
    <property type="match status" value="1"/>
</dbReference>
<evidence type="ECO:0000256" key="1">
    <source>
        <dbReference type="ARBA" id="ARBA00004871"/>
    </source>
</evidence>
<feature type="domain" description="Shikimate dehydrogenase substrate binding N-terminal" evidence="10">
    <location>
        <begin position="12"/>
        <end position="92"/>
    </location>
</feature>
<feature type="active site" description="Proton acceptor" evidence="8">
    <location>
        <position position="69"/>
    </location>
</feature>
<dbReference type="InterPro" id="IPR036291">
    <property type="entry name" value="NAD(P)-bd_dom_sf"/>
</dbReference>
<feature type="binding site" evidence="8">
    <location>
        <begin position="133"/>
        <end position="137"/>
    </location>
    <ligand>
        <name>NADP(+)</name>
        <dbReference type="ChEBI" id="CHEBI:58349"/>
    </ligand>
</feature>
<evidence type="ECO:0000256" key="6">
    <source>
        <dbReference type="ARBA" id="ARBA00023141"/>
    </source>
</evidence>
<dbReference type="GO" id="GO:0019632">
    <property type="term" value="P:shikimate metabolic process"/>
    <property type="evidence" value="ECO:0007669"/>
    <property type="project" value="InterPro"/>
</dbReference>
<feature type="binding site" evidence="8">
    <location>
        <position position="248"/>
    </location>
    <ligand>
        <name>shikimate</name>
        <dbReference type="ChEBI" id="CHEBI:36208"/>
    </ligand>
</feature>
<evidence type="ECO:0000259" key="9">
    <source>
        <dbReference type="Pfam" id="PF01488"/>
    </source>
</evidence>
<dbReference type="UniPathway" id="UPA00053">
    <property type="reaction ID" value="UER00087"/>
</dbReference>
<evidence type="ECO:0000256" key="4">
    <source>
        <dbReference type="ARBA" id="ARBA00022857"/>
    </source>
</evidence>
<dbReference type="NCBIfam" id="NF001319">
    <property type="entry name" value="PRK00258.3-3"/>
    <property type="match status" value="1"/>
</dbReference>
<evidence type="ECO:0000256" key="5">
    <source>
        <dbReference type="ARBA" id="ARBA00023002"/>
    </source>
</evidence>
<accession>A0A444JF95</accession>
<dbReference type="GO" id="GO:0008652">
    <property type="term" value="P:amino acid biosynthetic process"/>
    <property type="evidence" value="ECO:0007669"/>
    <property type="project" value="UniProtKB-KW"/>
</dbReference>
<dbReference type="Proteomes" id="UP000288892">
    <property type="component" value="Unassembled WGS sequence"/>
</dbReference>
<dbReference type="InterPro" id="IPR041121">
    <property type="entry name" value="SDH_C"/>
</dbReference>